<evidence type="ECO:0000256" key="4">
    <source>
        <dbReference type="ARBA" id="ARBA00022670"/>
    </source>
</evidence>
<evidence type="ECO:0000256" key="2">
    <source>
        <dbReference type="ARBA" id="ARBA00004141"/>
    </source>
</evidence>
<dbReference type="NCBIfam" id="NF008046">
    <property type="entry name" value="PRK10779.1"/>
    <property type="match status" value="1"/>
</dbReference>
<reference evidence="13" key="1">
    <citation type="submission" date="2022-07" db="EMBL/GenBank/DDBJ databases">
        <authorList>
            <person name="Criscuolo A."/>
        </authorList>
    </citation>
    <scope>NUCLEOTIDE SEQUENCE</scope>
    <source>
        <strain evidence="13">CIP111854</strain>
    </source>
</reference>
<keyword evidence="7 11" id="KW-0862">Zinc</keyword>
<dbReference type="GO" id="GO:0004222">
    <property type="term" value="F:metalloendopeptidase activity"/>
    <property type="evidence" value="ECO:0007669"/>
    <property type="project" value="InterPro"/>
</dbReference>
<keyword evidence="10 11" id="KW-0472">Membrane</keyword>
<keyword evidence="9 11" id="KW-0482">Metalloprotease</keyword>
<feature type="transmembrane region" description="Helical" evidence="11">
    <location>
        <begin position="6"/>
        <end position="29"/>
    </location>
</feature>
<feature type="transmembrane region" description="Helical" evidence="11">
    <location>
        <begin position="426"/>
        <end position="444"/>
    </location>
</feature>
<organism evidence="13 14">
    <name type="scientific">Pseudoalteromonas holothuriae</name>
    <dbReference type="NCBI Taxonomy" id="2963714"/>
    <lineage>
        <taxon>Bacteria</taxon>
        <taxon>Pseudomonadati</taxon>
        <taxon>Pseudomonadota</taxon>
        <taxon>Gammaproteobacteria</taxon>
        <taxon>Alteromonadales</taxon>
        <taxon>Pseudoalteromonadaceae</taxon>
        <taxon>Pseudoalteromonas</taxon>
    </lineage>
</organism>
<evidence type="ECO:0000256" key="3">
    <source>
        <dbReference type="ARBA" id="ARBA00007931"/>
    </source>
</evidence>
<evidence type="ECO:0000256" key="6">
    <source>
        <dbReference type="ARBA" id="ARBA00022801"/>
    </source>
</evidence>
<dbReference type="GO" id="GO:0046872">
    <property type="term" value="F:metal ion binding"/>
    <property type="evidence" value="ECO:0007669"/>
    <property type="project" value="UniProtKB-KW"/>
</dbReference>
<evidence type="ECO:0000259" key="12">
    <source>
        <dbReference type="SMART" id="SM00228"/>
    </source>
</evidence>
<evidence type="ECO:0000256" key="10">
    <source>
        <dbReference type="ARBA" id="ARBA00023136"/>
    </source>
</evidence>
<dbReference type="AlphaFoldDB" id="A0A9W4W293"/>
<dbReference type="Proteomes" id="UP001152467">
    <property type="component" value="Unassembled WGS sequence"/>
</dbReference>
<evidence type="ECO:0000256" key="1">
    <source>
        <dbReference type="ARBA" id="ARBA00001947"/>
    </source>
</evidence>
<keyword evidence="14" id="KW-1185">Reference proteome</keyword>
<dbReference type="EMBL" id="CAMAPC010000017">
    <property type="protein sequence ID" value="CAH9064133.1"/>
    <property type="molecule type" value="Genomic_DNA"/>
</dbReference>
<dbReference type="InterPro" id="IPR004387">
    <property type="entry name" value="Pept_M50_Zn"/>
</dbReference>
<keyword evidence="6 11" id="KW-0378">Hydrolase</keyword>
<dbReference type="PANTHER" id="PTHR42837">
    <property type="entry name" value="REGULATOR OF SIGMA-E PROTEASE RSEP"/>
    <property type="match status" value="1"/>
</dbReference>
<evidence type="ECO:0000313" key="14">
    <source>
        <dbReference type="Proteomes" id="UP001152467"/>
    </source>
</evidence>
<evidence type="ECO:0000313" key="13">
    <source>
        <dbReference type="EMBL" id="CAH9064133.1"/>
    </source>
</evidence>
<comment type="caution">
    <text evidence="13">The sequence shown here is derived from an EMBL/GenBank/DDBJ whole genome shotgun (WGS) entry which is preliminary data.</text>
</comment>
<comment type="cofactor">
    <cofactor evidence="1 11">
        <name>Zn(2+)</name>
        <dbReference type="ChEBI" id="CHEBI:29105"/>
    </cofactor>
</comment>
<dbReference type="NCBIfam" id="TIGR00054">
    <property type="entry name" value="RIP metalloprotease RseP"/>
    <property type="match status" value="1"/>
</dbReference>
<dbReference type="SMART" id="SM00228">
    <property type="entry name" value="PDZ"/>
    <property type="match status" value="2"/>
</dbReference>
<dbReference type="InterPro" id="IPR008915">
    <property type="entry name" value="Peptidase_M50"/>
</dbReference>
<proteinExistence type="inferred from homology"/>
<evidence type="ECO:0000256" key="11">
    <source>
        <dbReference type="RuleBase" id="RU362031"/>
    </source>
</evidence>
<keyword evidence="8 11" id="KW-1133">Transmembrane helix</keyword>
<feature type="transmembrane region" description="Helical" evidence="11">
    <location>
        <begin position="94"/>
        <end position="122"/>
    </location>
</feature>
<comment type="similarity">
    <text evidence="3 11">Belongs to the peptidase M50B family.</text>
</comment>
<dbReference type="GO" id="GO:0016020">
    <property type="term" value="C:membrane"/>
    <property type="evidence" value="ECO:0007669"/>
    <property type="project" value="UniProtKB-SubCell"/>
</dbReference>
<feature type="transmembrane region" description="Helical" evidence="11">
    <location>
        <begin position="374"/>
        <end position="396"/>
    </location>
</feature>
<dbReference type="EC" id="3.4.24.-" evidence="11"/>
<dbReference type="GO" id="GO:0006508">
    <property type="term" value="P:proteolysis"/>
    <property type="evidence" value="ECO:0007669"/>
    <property type="project" value="UniProtKB-KW"/>
</dbReference>
<dbReference type="Gene3D" id="2.30.42.10">
    <property type="match status" value="2"/>
</dbReference>
<name>A0A9W4W293_9GAMM</name>
<keyword evidence="4 13" id="KW-0645">Protease</keyword>
<comment type="subcellular location">
    <subcellularLocation>
        <location evidence="2">Membrane</location>
        <topology evidence="2">Multi-pass membrane protein</topology>
    </subcellularLocation>
</comment>
<dbReference type="InterPro" id="IPR036034">
    <property type="entry name" value="PDZ_sf"/>
</dbReference>
<sequence>MFDFFWNLASFIVALSILVTVHEYGHFWVARRAKVEVLRFSIGFGKPLCRWYDKQGTEYVIAMIPLGGYVKMLDERVDDVPIERRHLAFNNKPVLSRIAVVAAGPLANFLFAILVLAVMYMIGVQSAKPVVGEVQVNSRAAMANVQSGDHILMMSDKEVETWQDVTFSLMSHLGEEYIEVKVQDAQQQIAIRKINVNGWKLDKQDEAPLHAIGITPFRPALTLTLGHIADNSAAQQAGLKVNDTLLAVNNQPLSDWQQFVQIIQSSANQNLTLSIERNTINQSLEITPHERRADDGTLQGFLGVVPLLEKWPDGYIETRHYGPWDSMVLGAEKTFDLIRLSFDMIGNLLSGQVSVKNLSGPVGIAVGAGNSVSYGIVAFLSFLALISVNLGVFNLLPLPVLDGGHLMYYIIELIRKKPVSEKTQELGFKVGAMVLIALTCFALLNDVSRL</sequence>
<dbReference type="RefSeq" id="WP_261626865.1">
    <property type="nucleotide sequence ID" value="NZ_CAMAPC010000017.1"/>
</dbReference>
<feature type="domain" description="PDZ" evidence="12">
    <location>
        <begin position="210"/>
        <end position="279"/>
    </location>
</feature>
<accession>A0A9W4W293</accession>
<dbReference type="InterPro" id="IPR041489">
    <property type="entry name" value="PDZ_6"/>
</dbReference>
<dbReference type="SUPFAM" id="SSF50156">
    <property type="entry name" value="PDZ domain-like"/>
    <property type="match status" value="2"/>
</dbReference>
<feature type="domain" description="PDZ" evidence="12">
    <location>
        <begin position="118"/>
        <end position="186"/>
    </location>
</feature>
<keyword evidence="11" id="KW-0479">Metal-binding</keyword>
<evidence type="ECO:0000256" key="7">
    <source>
        <dbReference type="ARBA" id="ARBA00022833"/>
    </source>
</evidence>
<dbReference type="InterPro" id="IPR001478">
    <property type="entry name" value="PDZ"/>
</dbReference>
<evidence type="ECO:0000256" key="5">
    <source>
        <dbReference type="ARBA" id="ARBA00022692"/>
    </source>
</evidence>
<protein>
    <recommendedName>
        <fullName evidence="11">Zinc metalloprotease</fullName>
        <ecNumber evidence="11">3.4.24.-</ecNumber>
    </recommendedName>
</protein>
<dbReference type="Pfam" id="PF02163">
    <property type="entry name" value="Peptidase_M50"/>
    <property type="match status" value="1"/>
</dbReference>
<dbReference type="CDD" id="cd06163">
    <property type="entry name" value="S2P-M50_PDZ_RseP-like"/>
    <property type="match status" value="2"/>
</dbReference>
<evidence type="ECO:0000256" key="9">
    <source>
        <dbReference type="ARBA" id="ARBA00023049"/>
    </source>
</evidence>
<dbReference type="Pfam" id="PF17820">
    <property type="entry name" value="PDZ_6"/>
    <property type="match status" value="1"/>
</dbReference>
<gene>
    <name evidence="13" type="primary">rseP</name>
    <name evidence="13" type="ORF">PSECIP111854_03373</name>
</gene>
<dbReference type="PANTHER" id="PTHR42837:SF2">
    <property type="entry name" value="MEMBRANE METALLOPROTEASE ARASP2, CHLOROPLASTIC-RELATED"/>
    <property type="match status" value="1"/>
</dbReference>
<keyword evidence="5 11" id="KW-0812">Transmembrane</keyword>
<evidence type="ECO:0000256" key="8">
    <source>
        <dbReference type="ARBA" id="ARBA00022989"/>
    </source>
</evidence>